<reference evidence="9 10" key="1">
    <citation type="journal article" date="2012" name="J. Bacteriol.">
        <title>Genome Sequence of the Alkane-Degrading Bacterium Alcanivorax hongdengensis Type Strain A-11-3.</title>
        <authorList>
            <person name="Lai Q."/>
            <person name="Shao Z."/>
        </authorList>
    </citation>
    <scope>NUCLEOTIDE SEQUENCE [LARGE SCALE GENOMIC DNA]</scope>
    <source>
        <strain evidence="9 10">A-11-3</strain>
    </source>
</reference>
<dbReference type="InterPro" id="IPR003400">
    <property type="entry name" value="ExbD"/>
</dbReference>
<comment type="subcellular location">
    <subcellularLocation>
        <location evidence="1">Cell membrane</location>
        <topology evidence="1">Single-pass membrane protein</topology>
    </subcellularLocation>
    <subcellularLocation>
        <location evidence="7">Cell membrane</location>
        <topology evidence="7">Single-pass type II membrane protein</topology>
    </subcellularLocation>
</comment>
<organism evidence="9 10">
    <name type="scientific">Alcanivorax hongdengensis A-11-3</name>
    <dbReference type="NCBI Taxonomy" id="1177179"/>
    <lineage>
        <taxon>Bacteria</taxon>
        <taxon>Pseudomonadati</taxon>
        <taxon>Pseudomonadota</taxon>
        <taxon>Gammaproteobacteria</taxon>
        <taxon>Oceanospirillales</taxon>
        <taxon>Alcanivoracaceae</taxon>
        <taxon>Alcanivorax</taxon>
    </lineage>
</organism>
<comment type="similarity">
    <text evidence="2 7">Belongs to the ExbD/TolR family.</text>
</comment>
<dbReference type="PATRIC" id="fig|1177179.3.peg.599"/>
<keyword evidence="10" id="KW-1185">Reference proteome</keyword>
<keyword evidence="7" id="KW-0653">Protein transport</keyword>
<evidence type="ECO:0000256" key="3">
    <source>
        <dbReference type="ARBA" id="ARBA00022475"/>
    </source>
</evidence>
<dbReference type="STRING" id="1177179.A11A3_03002"/>
<evidence type="ECO:0000313" key="9">
    <source>
        <dbReference type="EMBL" id="EKF75803.1"/>
    </source>
</evidence>
<evidence type="ECO:0000256" key="4">
    <source>
        <dbReference type="ARBA" id="ARBA00022692"/>
    </source>
</evidence>
<dbReference type="OrthoDB" id="9793581at2"/>
<feature type="transmembrane region" description="Helical" evidence="8">
    <location>
        <begin position="12"/>
        <end position="32"/>
    </location>
</feature>
<evidence type="ECO:0000256" key="1">
    <source>
        <dbReference type="ARBA" id="ARBA00004162"/>
    </source>
</evidence>
<dbReference type="Pfam" id="PF02472">
    <property type="entry name" value="ExbD"/>
    <property type="match status" value="1"/>
</dbReference>
<evidence type="ECO:0000313" key="10">
    <source>
        <dbReference type="Proteomes" id="UP000010164"/>
    </source>
</evidence>
<dbReference type="GO" id="GO:0005886">
    <property type="term" value="C:plasma membrane"/>
    <property type="evidence" value="ECO:0007669"/>
    <property type="project" value="UniProtKB-SubCell"/>
</dbReference>
<accession>L0WG29</accession>
<evidence type="ECO:0000256" key="6">
    <source>
        <dbReference type="ARBA" id="ARBA00023136"/>
    </source>
</evidence>
<keyword evidence="5 8" id="KW-1133">Transmembrane helix</keyword>
<comment type="caution">
    <text evidence="9">The sequence shown here is derived from an EMBL/GenBank/DDBJ whole genome shotgun (WGS) entry which is preliminary data.</text>
</comment>
<dbReference type="EMBL" id="AMRJ01000002">
    <property type="protein sequence ID" value="EKF75803.1"/>
    <property type="molecule type" value="Genomic_DNA"/>
</dbReference>
<evidence type="ECO:0000256" key="7">
    <source>
        <dbReference type="RuleBase" id="RU003879"/>
    </source>
</evidence>
<sequence>MHLENPRQRAPGIGLTPLIDVVFILLVFFMLATRFGQFHDLPVNVQPADSNGKPDDSWVLLQVERDGRLSADGRTVTPEQVSGLLDTRHDKVWVSVVPQATLQQSLSAVDAIKATGVDKVQLELLP</sequence>
<evidence type="ECO:0000256" key="5">
    <source>
        <dbReference type="ARBA" id="ARBA00022989"/>
    </source>
</evidence>
<dbReference type="GO" id="GO:0015031">
    <property type="term" value="P:protein transport"/>
    <property type="evidence" value="ECO:0007669"/>
    <property type="project" value="UniProtKB-KW"/>
</dbReference>
<dbReference type="eggNOG" id="COG0848">
    <property type="taxonomic scope" value="Bacteria"/>
</dbReference>
<name>L0WG29_9GAMM</name>
<dbReference type="Proteomes" id="UP000010164">
    <property type="component" value="Unassembled WGS sequence"/>
</dbReference>
<protein>
    <submittedName>
        <fullName evidence="9">Ferric siderophore transport system inner membrane protein E</fullName>
    </submittedName>
</protein>
<keyword evidence="7" id="KW-0813">Transport</keyword>
<dbReference type="GO" id="GO:0022857">
    <property type="term" value="F:transmembrane transporter activity"/>
    <property type="evidence" value="ECO:0007669"/>
    <property type="project" value="InterPro"/>
</dbReference>
<keyword evidence="4 7" id="KW-0812">Transmembrane</keyword>
<dbReference type="PANTHER" id="PTHR30558">
    <property type="entry name" value="EXBD MEMBRANE COMPONENT OF PMF-DRIVEN MACROMOLECULE IMPORT SYSTEM"/>
    <property type="match status" value="1"/>
</dbReference>
<dbReference type="RefSeq" id="WP_008927787.1">
    <property type="nucleotide sequence ID" value="NZ_AMRJ01000002.1"/>
</dbReference>
<evidence type="ECO:0000256" key="8">
    <source>
        <dbReference type="SAM" id="Phobius"/>
    </source>
</evidence>
<dbReference type="AlphaFoldDB" id="L0WG29"/>
<keyword evidence="3" id="KW-1003">Cell membrane</keyword>
<keyword evidence="6 8" id="KW-0472">Membrane</keyword>
<dbReference type="PANTHER" id="PTHR30558:SF3">
    <property type="entry name" value="BIOPOLYMER TRANSPORT PROTEIN EXBD-RELATED"/>
    <property type="match status" value="1"/>
</dbReference>
<evidence type="ECO:0000256" key="2">
    <source>
        <dbReference type="ARBA" id="ARBA00005811"/>
    </source>
</evidence>
<proteinExistence type="inferred from homology"/>
<gene>
    <name evidence="9" type="ORF">A11A3_03002</name>
</gene>